<feature type="transmembrane region" description="Helical" evidence="1">
    <location>
        <begin position="6"/>
        <end position="30"/>
    </location>
</feature>
<accession>A0ABS5VX89</accession>
<name>A0ABS5VX89_9BACT</name>
<evidence type="ECO:0000256" key="1">
    <source>
        <dbReference type="SAM" id="Phobius"/>
    </source>
</evidence>
<keyword evidence="3" id="KW-1185">Reference proteome</keyword>
<proteinExistence type="predicted"/>
<feature type="transmembrane region" description="Helical" evidence="1">
    <location>
        <begin position="50"/>
        <end position="73"/>
    </location>
</feature>
<reference evidence="2 3" key="1">
    <citation type="submission" date="2021-05" db="EMBL/GenBank/DDBJ databases">
        <title>A Polyphasic approach of four new species of the genus Ohtaekwangia: Ohtaekwangia histidinii sp. nov., Ohtaekwangia cretensis sp. nov., Ohtaekwangia indiensis sp. nov., Ohtaekwangia reichenbachii sp. nov. from diverse environment.</title>
        <authorList>
            <person name="Octaviana S."/>
        </authorList>
    </citation>
    <scope>NUCLEOTIDE SEQUENCE [LARGE SCALE GENOMIC DNA]</scope>
    <source>
        <strain evidence="2 3">PWU20</strain>
    </source>
</reference>
<dbReference type="EMBL" id="JAHESD010000079">
    <property type="protein sequence ID" value="MBT1706032.1"/>
    <property type="molecule type" value="Genomic_DNA"/>
</dbReference>
<dbReference type="Proteomes" id="UP000772618">
    <property type="component" value="Unassembled WGS sequence"/>
</dbReference>
<evidence type="ECO:0000313" key="3">
    <source>
        <dbReference type="Proteomes" id="UP000772618"/>
    </source>
</evidence>
<feature type="transmembrane region" description="Helical" evidence="1">
    <location>
        <begin position="85"/>
        <end position="102"/>
    </location>
</feature>
<keyword evidence="1" id="KW-1133">Transmembrane helix</keyword>
<evidence type="ECO:0000313" key="2">
    <source>
        <dbReference type="EMBL" id="MBT1706032.1"/>
    </source>
</evidence>
<protein>
    <submittedName>
        <fullName evidence="2">Uncharacterized protein</fullName>
    </submittedName>
</protein>
<organism evidence="2 3">
    <name type="scientific">Chryseosolibacter indicus</name>
    <dbReference type="NCBI Taxonomy" id="2782351"/>
    <lineage>
        <taxon>Bacteria</taxon>
        <taxon>Pseudomonadati</taxon>
        <taxon>Bacteroidota</taxon>
        <taxon>Cytophagia</taxon>
        <taxon>Cytophagales</taxon>
        <taxon>Chryseotaleaceae</taxon>
        <taxon>Chryseosolibacter</taxon>
    </lineage>
</organism>
<gene>
    <name evidence="2" type="ORF">KK060_22265</name>
</gene>
<sequence length="119" mass="13090">MSDISFFGVFGAFICIALIVIGVLVFIIALTISLLQKIANGERLRRQGAFGYVIGSLIPMFSGLIFLYASATITNGEVLKAFDDYISFVLMVAALAPMIVIGRSWRRRKASPPQERNDQ</sequence>
<dbReference type="RefSeq" id="WP_254156732.1">
    <property type="nucleotide sequence ID" value="NZ_JAHESD010000079.1"/>
</dbReference>
<keyword evidence="1" id="KW-0812">Transmembrane</keyword>
<keyword evidence="1" id="KW-0472">Membrane</keyword>
<comment type="caution">
    <text evidence="2">The sequence shown here is derived from an EMBL/GenBank/DDBJ whole genome shotgun (WGS) entry which is preliminary data.</text>
</comment>